<feature type="domain" description="HTH marR-type" evidence="4">
    <location>
        <begin position="1"/>
        <end position="144"/>
    </location>
</feature>
<dbReference type="PANTHER" id="PTHR39515:SF2">
    <property type="entry name" value="HTH-TYPE TRANSCRIPTIONAL REGULATOR RV0880"/>
    <property type="match status" value="1"/>
</dbReference>
<dbReference type="InterPro" id="IPR036388">
    <property type="entry name" value="WH-like_DNA-bd_sf"/>
</dbReference>
<dbReference type="PROSITE" id="PS01117">
    <property type="entry name" value="HTH_MARR_1"/>
    <property type="match status" value="1"/>
</dbReference>
<evidence type="ECO:0000256" key="1">
    <source>
        <dbReference type="ARBA" id="ARBA00023015"/>
    </source>
</evidence>
<accession>A0ABS6ASP8</accession>
<sequence>MDARDALNRSTATAIQVAVGMLKRRTRETHTDGQLTTPELTALSHIDRSGPITIADLARLHQITPQAMGSTVASLEEHGLVTRSPDPKDGRRSLLTASAAGSDTLHVTRDAVSGRMAVALGESFTDDEVALLAAAAPLLERLARGL</sequence>
<keyword evidence="2" id="KW-0238">DNA-binding</keyword>
<evidence type="ECO:0000313" key="5">
    <source>
        <dbReference type="EMBL" id="MBU3059950.1"/>
    </source>
</evidence>
<dbReference type="InterPro" id="IPR023187">
    <property type="entry name" value="Tscrpt_reg_MarR-type_CS"/>
</dbReference>
<keyword evidence="3" id="KW-0804">Transcription</keyword>
<dbReference type="EMBL" id="JAHKNI010000001">
    <property type="protein sequence ID" value="MBU3059950.1"/>
    <property type="molecule type" value="Genomic_DNA"/>
</dbReference>
<organism evidence="5 6">
    <name type="scientific">Nocardia albiluteola</name>
    <dbReference type="NCBI Taxonomy" id="2842303"/>
    <lineage>
        <taxon>Bacteria</taxon>
        <taxon>Bacillati</taxon>
        <taxon>Actinomycetota</taxon>
        <taxon>Actinomycetes</taxon>
        <taxon>Mycobacteriales</taxon>
        <taxon>Nocardiaceae</taxon>
        <taxon>Nocardia</taxon>
    </lineage>
</organism>
<dbReference type="PANTHER" id="PTHR39515">
    <property type="entry name" value="CONSERVED PROTEIN"/>
    <property type="match status" value="1"/>
</dbReference>
<dbReference type="Proteomes" id="UP000733379">
    <property type="component" value="Unassembled WGS sequence"/>
</dbReference>
<dbReference type="PROSITE" id="PS50995">
    <property type="entry name" value="HTH_MARR_2"/>
    <property type="match status" value="1"/>
</dbReference>
<name>A0ABS6ASP8_9NOCA</name>
<protein>
    <submittedName>
        <fullName evidence="5">MarR family transcriptional regulator</fullName>
    </submittedName>
</protein>
<dbReference type="SMART" id="SM00347">
    <property type="entry name" value="HTH_MARR"/>
    <property type="match status" value="1"/>
</dbReference>
<keyword evidence="1" id="KW-0805">Transcription regulation</keyword>
<evidence type="ECO:0000259" key="4">
    <source>
        <dbReference type="PROSITE" id="PS50995"/>
    </source>
</evidence>
<dbReference type="RefSeq" id="WP_215914891.1">
    <property type="nucleotide sequence ID" value="NZ_JAHKNI010000001.1"/>
</dbReference>
<gene>
    <name evidence="5" type="ORF">KO481_00175</name>
</gene>
<dbReference type="Gene3D" id="1.10.287.100">
    <property type="match status" value="1"/>
</dbReference>
<keyword evidence="6" id="KW-1185">Reference proteome</keyword>
<dbReference type="SUPFAM" id="SSF46785">
    <property type="entry name" value="Winged helix' DNA-binding domain"/>
    <property type="match status" value="1"/>
</dbReference>
<evidence type="ECO:0000256" key="3">
    <source>
        <dbReference type="ARBA" id="ARBA00023163"/>
    </source>
</evidence>
<evidence type="ECO:0000313" key="6">
    <source>
        <dbReference type="Proteomes" id="UP000733379"/>
    </source>
</evidence>
<comment type="caution">
    <text evidence="5">The sequence shown here is derived from an EMBL/GenBank/DDBJ whole genome shotgun (WGS) entry which is preliminary data.</text>
</comment>
<dbReference type="InterPro" id="IPR000835">
    <property type="entry name" value="HTH_MarR-typ"/>
</dbReference>
<dbReference type="InterPro" id="IPR052526">
    <property type="entry name" value="HTH-type_Bedaq_tolerance"/>
</dbReference>
<evidence type="ECO:0000256" key="2">
    <source>
        <dbReference type="ARBA" id="ARBA00023125"/>
    </source>
</evidence>
<dbReference type="Pfam" id="PF12802">
    <property type="entry name" value="MarR_2"/>
    <property type="match status" value="1"/>
</dbReference>
<reference evidence="5 6" key="1">
    <citation type="submission" date="2021-06" db="EMBL/GenBank/DDBJ databases">
        <title>Actinomycetes sequencing.</title>
        <authorList>
            <person name="Shan Q."/>
        </authorList>
    </citation>
    <scope>NUCLEOTIDE SEQUENCE [LARGE SCALE GENOMIC DNA]</scope>
    <source>
        <strain evidence="5 6">NEAU-G5</strain>
    </source>
</reference>
<dbReference type="InterPro" id="IPR036390">
    <property type="entry name" value="WH_DNA-bd_sf"/>
</dbReference>
<dbReference type="Gene3D" id="1.10.10.10">
    <property type="entry name" value="Winged helix-like DNA-binding domain superfamily/Winged helix DNA-binding domain"/>
    <property type="match status" value="1"/>
</dbReference>
<proteinExistence type="predicted"/>